<gene>
    <name evidence="5" type="ORF">CLV29_2318</name>
</gene>
<keyword evidence="4" id="KW-0804">Transcription</keyword>
<keyword evidence="3" id="KW-0238">DNA-binding</keyword>
<dbReference type="EMBL" id="SOAW01000002">
    <property type="protein sequence ID" value="TDT30910.1"/>
    <property type="molecule type" value="Genomic_DNA"/>
</dbReference>
<dbReference type="GO" id="GO:0003677">
    <property type="term" value="F:DNA binding"/>
    <property type="evidence" value="ECO:0007669"/>
    <property type="project" value="UniProtKB-KW"/>
</dbReference>
<protein>
    <submittedName>
        <fullName evidence="5">Putative transcriptional regulator</fullName>
    </submittedName>
</protein>
<reference evidence="5 6" key="1">
    <citation type="submission" date="2019-03" db="EMBL/GenBank/DDBJ databases">
        <title>Genomic Encyclopedia of Archaeal and Bacterial Type Strains, Phase II (KMG-II): from individual species to whole genera.</title>
        <authorList>
            <person name="Goeker M."/>
        </authorList>
    </citation>
    <scope>NUCLEOTIDE SEQUENCE [LARGE SCALE GENOMIC DNA]</scope>
    <source>
        <strain evidence="5 6">DSM 24323</strain>
    </source>
</reference>
<dbReference type="Gene3D" id="1.10.10.10">
    <property type="entry name" value="Winged helix-like DNA-binding domain superfamily/Winged helix DNA-binding domain"/>
    <property type="match status" value="1"/>
</dbReference>
<dbReference type="InterPro" id="IPR036388">
    <property type="entry name" value="WH-like_DNA-bd_sf"/>
</dbReference>
<proteinExistence type="inferred from homology"/>
<evidence type="ECO:0000313" key="6">
    <source>
        <dbReference type="Proteomes" id="UP000295371"/>
    </source>
</evidence>
<evidence type="ECO:0000313" key="5">
    <source>
        <dbReference type="EMBL" id="TDT30910.1"/>
    </source>
</evidence>
<evidence type="ECO:0000256" key="3">
    <source>
        <dbReference type="ARBA" id="ARBA00023125"/>
    </source>
</evidence>
<organism evidence="5 6">
    <name type="scientific">Naumannella halotolerans</name>
    <dbReference type="NCBI Taxonomy" id="993414"/>
    <lineage>
        <taxon>Bacteria</taxon>
        <taxon>Bacillati</taxon>
        <taxon>Actinomycetota</taxon>
        <taxon>Actinomycetes</taxon>
        <taxon>Propionibacteriales</taxon>
        <taxon>Propionibacteriaceae</taxon>
        <taxon>Naumannella</taxon>
    </lineage>
</organism>
<evidence type="ECO:0000256" key="2">
    <source>
        <dbReference type="ARBA" id="ARBA00023015"/>
    </source>
</evidence>
<dbReference type="GO" id="GO:0045892">
    <property type="term" value="P:negative regulation of DNA-templated transcription"/>
    <property type="evidence" value="ECO:0007669"/>
    <property type="project" value="InterPro"/>
</dbReference>
<dbReference type="OrthoDB" id="9813987at2"/>
<name>A0A4R7J1D0_9ACTN</name>
<dbReference type="SUPFAM" id="SSF46785">
    <property type="entry name" value="Winged helix' DNA-binding domain"/>
    <property type="match status" value="1"/>
</dbReference>
<comment type="caution">
    <text evidence="5">The sequence shown here is derived from an EMBL/GenBank/DDBJ whole genome shotgun (WGS) entry which is preliminary data.</text>
</comment>
<dbReference type="AlphaFoldDB" id="A0A4R7J1D0"/>
<accession>A0A4R7J1D0</accession>
<dbReference type="InterPro" id="IPR036390">
    <property type="entry name" value="WH_DNA-bd_sf"/>
</dbReference>
<sequence length="126" mass="13575">MTATQPPANAGRTRSTGALESSVLGILWQSLAELSVREVQAQLSAPRPSYSAVMTVLSRLEEKGQVARTTLSPRKIKFHPVRSESDHLAEQLLAILDRARDRQALLAGFAAALSPSEKATLRAALD</sequence>
<keyword evidence="2" id="KW-0805">Transcription regulation</keyword>
<dbReference type="InterPro" id="IPR005650">
    <property type="entry name" value="BlaI_family"/>
</dbReference>
<dbReference type="RefSeq" id="WP_133755251.1">
    <property type="nucleotide sequence ID" value="NZ_CP171129.1"/>
</dbReference>
<evidence type="ECO:0000256" key="1">
    <source>
        <dbReference type="ARBA" id="ARBA00011046"/>
    </source>
</evidence>
<dbReference type="Proteomes" id="UP000295371">
    <property type="component" value="Unassembled WGS sequence"/>
</dbReference>
<evidence type="ECO:0000256" key="4">
    <source>
        <dbReference type="ARBA" id="ARBA00023163"/>
    </source>
</evidence>
<comment type="similarity">
    <text evidence="1">Belongs to the BlaI transcriptional regulatory family.</text>
</comment>
<dbReference type="Pfam" id="PF03965">
    <property type="entry name" value="Penicillinase_R"/>
    <property type="match status" value="1"/>
</dbReference>
<keyword evidence="6" id="KW-1185">Reference proteome</keyword>